<evidence type="ECO:0000313" key="1">
    <source>
        <dbReference type="EMBL" id="CAG8472809.1"/>
    </source>
</evidence>
<name>A0A9N8W0H1_9GLOM</name>
<reference evidence="1" key="1">
    <citation type="submission" date="2021-06" db="EMBL/GenBank/DDBJ databases">
        <authorList>
            <person name="Kallberg Y."/>
            <person name="Tangrot J."/>
            <person name="Rosling A."/>
        </authorList>
    </citation>
    <scope>NUCLEOTIDE SEQUENCE</scope>
    <source>
        <strain evidence="1">IA702</strain>
    </source>
</reference>
<protein>
    <submittedName>
        <fullName evidence="1">11372_t:CDS:1</fullName>
    </submittedName>
</protein>
<gene>
    <name evidence="1" type="ORF">POCULU_LOCUS1126</name>
</gene>
<sequence length="66" mass="7978">SIDNPTQEHMENFVDINRLNEFPKKLQATDNTEFKKLVKNIYWRRLWFGVEEKVNGRRASCCFSER</sequence>
<feature type="non-terminal residue" evidence="1">
    <location>
        <position position="1"/>
    </location>
</feature>
<dbReference type="EMBL" id="CAJVPJ010000076">
    <property type="protein sequence ID" value="CAG8472809.1"/>
    <property type="molecule type" value="Genomic_DNA"/>
</dbReference>
<keyword evidence="2" id="KW-1185">Reference proteome</keyword>
<comment type="caution">
    <text evidence="1">The sequence shown here is derived from an EMBL/GenBank/DDBJ whole genome shotgun (WGS) entry which is preliminary data.</text>
</comment>
<evidence type="ECO:0000313" key="2">
    <source>
        <dbReference type="Proteomes" id="UP000789572"/>
    </source>
</evidence>
<dbReference type="Proteomes" id="UP000789572">
    <property type="component" value="Unassembled WGS sequence"/>
</dbReference>
<dbReference type="AlphaFoldDB" id="A0A9N8W0H1"/>
<proteinExistence type="predicted"/>
<organism evidence="1 2">
    <name type="scientific">Paraglomus occultum</name>
    <dbReference type="NCBI Taxonomy" id="144539"/>
    <lineage>
        <taxon>Eukaryota</taxon>
        <taxon>Fungi</taxon>
        <taxon>Fungi incertae sedis</taxon>
        <taxon>Mucoromycota</taxon>
        <taxon>Glomeromycotina</taxon>
        <taxon>Glomeromycetes</taxon>
        <taxon>Paraglomerales</taxon>
        <taxon>Paraglomeraceae</taxon>
        <taxon>Paraglomus</taxon>
    </lineage>
</organism>
<accession>A0A9N8W0H1</accession>